<proteinExistence type="predicted"/>
<dbReference type="Pfam" id="PF06097">
    <property type="entry name" value="DUF945"/>
    <property type="match status" value="1"/>
</dbReference>
<evidence type="ECO:0000313" key="3">
    <source>
        <dbReference type="Proteomes" id="UP000315235"/>
    </source>
</evidence>
<dbReference type="EMBL" id="VJOY01000008">
    <property type="protein sequence ID" value="TRX74322.1"/>
    <property type="molecule type" value="Genomic_DNA"/>
</dbReference>
<feature type="compositionally biased region" description="Acidic residues" evidence="1">
    <location>
        <begin position="502"/>
        <end position="521"/>
    </location>
</feature>
<organism evidence="2 3">
    <name type="scientific">Pseudomonas mangiferae</name>
    <dbReference type="NCBI Taxonomy" id="2593654"/>
    <lineage>
        <taxon>Bacteria</taxon>
        <taxon>Pseudomonadati</taxon>
        <taxon>Pseudomonadota</taxon>
        <taxon>Gammaproteobacteria</taxon>
        <taxon>Pseudomonadales</taxon>
        <taxon>Pseudomonadaceae</taxon>
        <taxon>Pseudomonas</taxon>
    </lineage>
</organism>
<keyword evidence="3" id="KW-1185">Reference proteome</keyword>
<dbReference type="OrthoDB" id="5444681at2"/>
<dbReference type="RefSeq" id="WP_143488650.1">
    <property type="nucleotide sequence ID" value="NZ_VJOY01000008.1"/>
</dbReference>
<comment type="caution">
    <text evidence="2">The sequence shown here is derived from an EMBL/GenBank/DDBJ whole genome shotgun (WGS) entry which is preliminary data.</text>
</comment>
<evidence type="ECO:0000256" key="1">
    <source>
        <dbReference type="SAM" id="MobiDB-lite"/>
    </source>
</evidence>
<name>A0A553GXU7_9PSED</name>
<gene>
    <name evidence="2" type="ORF">FM069_12300</name>
</gene>
<sequence length="521" mass="55906">MNRAAGVAVGIIVAVGALSTAGAWYTGTRLEGVLQQTLAETNRQLQQALPGAEAAFELVSLDRRLFGSTAHYRFHYRNLAGGEPQLLELSFTDDMEHGPFPPSRLKGLKLMPVMATSNYRLERTPSVDAWFALSGGNAPLTGQASIGYDQAVTGTARLAALDGALDDKTRVSFSGMDLDHHSTRDAAEVKMEGASDRLRLETVREDGTPIQVELTGLHLTSDQHKGPADLYLGDALGKAERLQVSGERMPAFDLRDLTARSESRMENDALVASMTDDVGMLNYDGQDVGAARLAFSMRNLDPTAVKEINELYAAYLKRLQAQGQTLDENAATPLPDMTAEERTRLHDSLGRLLAVKPVLALDELSLKTAHGEGRFNLSVALAKPTSFDLPADRLAREIIQRLDSRLGVAKATLEDLAGLYVVRNGVSDPAAVAQQAQATRDKLADTALSSGLVTLQGNDLVTSVAYADGQVDFNGKRMPLEQIAPMLMGMAMSQAGALPSDEMPEGDVGDEAMPDEDADGE</sequence>
<reference evidence="2 3" key="1">
    <citation type="submission" date="2019-07" db="EMBL/GenBank/DDBJ databases">
        <title>Pseudomonas mangiferae sp. nov., isolated from bark of mango tree in Thailand.</title>
        <authorList>
            <person name="Srisuk N."/>
            <person name="Anurat P."/>
        </authorList>
    </citation>
    <scope>NUCLEOTIDE SEQUENCE [LARGE SCALE GENOMIC DNA]</scope>
    <source>
        <strain evidence="2 3">DMKU_BBB3-04</strain>
    </source>
</reference>
<feature type="region of interest" description="Disordered" evidence="1">
    <location>
        <begin position="495"/>
        <end position="521"/>
    </location>
</feature>
<dbReference type="Proteomes" id="UP000315235">
    <property type="component" value="Unassembled WGS sequence"/>
</dbReference>
<accession>A0A553GXU7</accession>
<evidence type="ECO:0000313" key="2">
    <source>
        <dbReference type="EMBL" id="TRX74322.1"/>
    </source>
</evidence>
<protein>
    <submittedName>
        <fullName evidence="2">DUF945 domain-containing protein</fullName>
    </submittedName>
</protein>
<dbReference type="InterPro" id="IPR010352">
    <property type="entry name" value="DUF945"/>
</dbReference>
<dbReference type="AlphaFoldDB" id="A0A553GXU7"/>